<sequence>MWKITPLGMRDGKSVHMGSNKRVESTPLCLIRIDGARTAEPSGLNTSANDDDDSRHQTRKAMGGRQRRLTGWR</sequence>
<dbReference type="AlphaFoldDB" id="A0A7E4WCT9"/>
<feature type="region of interest" description="Disordered" evidence="1">
    <location>
        <begin position="37"/>
        <end position="73"/>
    </location>
</feature>
<dbReference type="Proteomes" id="UP000492821">
    <property type="component" value="Unassembled WGS sequence"/>
</dbReference>
<evidence type="ECO:0000256" key="1">
    <source>
        <dbReference type="SAM" id="MobiDB-lite"/>
    </source>
</evidence>
<name>A0A7E4WCT9_PANRE</name>
<reference evidence="2" key="1">
    <citation type="journal article" date="2013" name="Genetics">
        <title>The draft genome and transcriptome of Panagrellus redivivus are shaped by the harsh demands of a free-living lifestyle.</title>
        <authorList>
            <person name="Srinivasan J."/>
            <person name="Dillman A.R."/>
            <person name="Macchietto M.G."/>
            <person name="Heikkinen L."/>
            <person name="Lakso M."/>
            <person name="Fracchia K.M."/>
            <person name="Antoshechkin I."/>
            <person name="Mortazavi A."/>
            <person name="Wong G."/>
            <person name="Sternberg P.W."/>
        </authorList>
    </citation>
    <scope>NUCLEOTIDE SEQUENCE [LARGE SCALE GENOMIC DNA]</scope>
    <source>
        <strain evidence="2">MT8872</strain>
    </source>
</reference>
<reference evidence="3" key="2">
    <citation type="submission" date="2020-10" db="UniProtKB">
        <authorList>
            <consortium name="WormBaseParasite"/>
        </authorList>
    </citation>
    <scope>IDENTIFICATION</scope>
</reference>
<keyword evidence="2" id="KW-1185">Reference proteome</keyword>
<organism evidence="2 3">
    <name type="scientific">Panagrellus redivivus</name>
    <name type="common">Microworm</name>
    <dbReference type="NCBI Taxonomy" id="6233"/>
    <lineage>
        <taxon>Eukaryota</taxon>
        <taxon>Metazoa</taxon>
        <taxon>Ecdysozoa</taxon>
        <taxon>Nematoda</taxon>
        <taxon>Chromadorea</taxon>
        <taxon>Rhabditida</taxon>
        <taxon>Tylenchina</taxon>
        <taxon>Panagrolaimomorpha</taxon>
        <taxon>Panagrolaimoidea</taxon>
        <taxon>Panagrolaimidae</taxon>
        <taxon>Panagrellus</taxon>
    </lineage>
</organism>
<protein>
    <submittedName>
        <fullName evidence="3">Uncharacterized protein</fullName>
    </submittedName>
</protein>
<dbReference type="WBParaSite" id="Pan_g9392.t1">
    <property type="protein sequence ID" value="Pan_g9392.t1"/>
    <property type="gene ID" value="Pan_g9392"/>
</dbReference>
<accession>A0A7E4WCT9</accession>
<feature type="region of interest" description="Disordered" evidence="1">
    <location>
        <begin position="1"/>
        <end position="21"/>
    </location>
</feature>
<proteinExistence type="predicted"/>
<evidence type="ECO:0000313" key="2">
    <source>
        <dbReference type="Proteomes" id="UP000492821"/>
    </source>
</evidence>
<evidence type="ECO:0000313" key="3">
    <source>
        <dbReference type="WBParaSite" id="Pan_g9392.t1"/>
    </source>
</evidence>